<dbReference type="EMBL" id="ML994643">
    <property type="protein sequence ID" value="KAF2183393.1"/>
    <property type="molecule type" value="Genomic_DNA"/>
</dbReference>
<accession>A0A6A6DWI5</accession>
<sequence length="243" mass="25954">MSGLAVLGAVSAASTLLEVAIGIVGRIRKAHEQQKDLERVLNCHHNELMNTKKIIQIVNDEEALRTAAVASELVKIEAVAARLVNCLKTVDPGAKTYMHQLAHQLMHGSKDEKALANQVFGEGRGLKLAELLKNRSAQDHGMVPLSNADIACLSDEVASPTGDADTAAKPAANAPASRIVIDNSTQEQALQINGPIGEKGWWEVSHVEIRNNKAVGRSIQVNHGTSMDVFERLLAARAAVLSG</sequence>
<evidence type="ECO:0000313" key="2">
    <source>
        <dbReference type="Proteomes" id="UP000800200"/>
    </source>
</evidence>
<gene>
    <name evidence="1" type="ORF">K469DRAFT_690133</name>
</gene>
<proteinExistence type="predicted"/>
<organism evidence="1 2">
    <name type="scientific">Zopfia rhizophila CBS 207.26</name>
    <dbReference type="NCBI Taxonomy" id="1314779"/>
    <lineage>
        <taxon>Eukaryota</taxon>
        <taxon>Fungi</taxon>
        <taxon>Dikarya</taxon>
        <taxon>Ascomycota</taxon>
        <taxon>Pezizomycotina</taxon>
        <taxon>Dothideomycetes</taxon>
        <taxon>Dothideomycetes incertae sedis</taxon>
        <taxon>Zopfiaceae</taxon>
        <taxon>Zopfia</taxon>
    </lineage>
</organism>
<dbReference type="OrthoDB" id="3559235at2759"/>
<dbReference type="Proteomes" id="UP000800200">
    <property type="component" value="Unassembled WGS sequence"/>
</dbReference>
<protein>
    <submittedName>
        <fullName evidence="1">Uncharacterized protein</fullName>
    </submittedName>
</protein>
<name>A0A6A6DWI5_9PEZI</name>
<evidence type="ECO:0000313" key="1">
    <source>
        <dbReference type="EMBL" id="KAF2183393.1"/>
    </source>
</evidence>
<keyword evidence="2" id="KW-1185">Reference proteome</keyword>
<reference evidence="1" key="1">
    <citation type="journal article" date="2020" name="Stud. Mycol.">
        <title>101 Dothideomycetes genomes: a test case for predicting lifestyles and emergence of pathogens.</title>
        <authorList>
            <person name="Haridas S."/>
            <person name="Albert R."/>
            <person name="Binder M."/>
            <person name="Bloem J."/>
            <person name="Labutti K."/>
            <person name="Salamov A."/>
            <person name="Andreopoulos B."/>
            <person name="Baker S."/>
            <person name="Barry K."/>
            <person name="Bills G."/>
            <person name="Bluhm B."/>
            <person name="Cannon C."/>
            <person name="Castanera R."/>
            <person name="Culley D."/>
            <person name="Daum C."/>
            <person name="Ezra D."/>
            <person name="Gonzalez J."/>
            <person name="Henrissat B."/>
            <person name="Kuo A."/>
            <person name="Liang C."/>
            <person name="Lipzen A."/>
            <person name="Lutzoni F."/>
            <person name="Magnuson J."/>
            <person name="Mondo S."/>
            <person name="Nolan M."/>
            <person name="Ohm R."/>
            <person name="Pangilinan J."/>
            <person name="Park H.-J."/>
            <person name="Ramirez L."/>
            <person name="Alfaro M."/>
            <person name="Sun H."/>
            <person name="Tritt A."/>
            <person name="Yoshinaga Y."/>
            <person name="Zwiers L.-H."/>
            <person name="Turgeon B."/>
            <person name="Goodwin S."/>
            <person name="Spatafora J."/>
            <person name="Crous P."/>
            <person name="Grigoriev I."/>
        </authorList>
    </citation>
    <scope>NUCLEOTIDE SEQUENCE</scope>
    <source>
        <strain evidence="1">CBS 207.26</strain>
    </source>
</reference>
<dbReference type="AlphaFoldDB" id="A0A6A6DWI5"/>